<name>A0A196S905_BLAHN</name>
<dbReference type="Gene3D" id="1.10.8.60">
    <property type="match status" value="1"/>
</dbReference>
<feature type="compositionally biased region" description="Polar residues" evidence="5">
    <location>
        <begin position="1"/>
        <end position="17"/>
    </location>
</feature>
<evidence type="ECO:0000256" key="1">
    <source>
        <dbReference type="ARBA" id="ARBA00008959"/>
    </source>
</evidence>
<dbReference type="InterPro" id="IPR003593">
    <property type="entry name" value="AAA+_ATPase"/>
</dbReference>
<dbReference type="PANTHER" id="PTHR13779">
    <property type="entry name" value="WERNER HELICASE-INTERACTING PROTEIN 1 FAMILY MEMBER"/>
    <property type="match status" value="1"/>
</dbReference>
<keyword evidence="8" id="KW-1185">Reference proteome</keyword>
<dbReference type="CDD" id="cd00009">
    <property type="entry name" value="AAA"/>
    <property type="match status" value="1"/>
</dbReference>
<dbReference type="Gene3D" id="1.20.272.10">
    <property type="match status" value="1"/>
</dbReference>
<feature type="compositionally biased region" description="Polar residues" evidence="5">
    <location>
        <begin position="90"/>
        <end position="117"/>
    </location>
</feature>
<dbReference type="OrthoDB" id="10265467at2759"/>
<sequence>MSNRRLQQATISFSKSKVASPVKEPNDPSDDELSLQCPICFQFFKKSLVEQHIENCLLKNSEAGTRVKSQQAADADIPSTPSPIKRECPSSLSSLTPQKASLPESLTTGSAKNSQRQVRNDRRPLAERLRPTTFDDVVGNHDLFGAGAVLRTLLEKDSPPSIILVGPPGCGKTTVASIIMRHTHCPSRSLSCCTAGVQEIRAVAEKAEKEFRQTGQATVLFMDEIHRFNKKQQDIFLPYIESGVLVLIGATTENPSFSINSALLSRCRVVSLSGLGKEEIVRVLKRAMGQDPFLQASQVGISKEGDGKAVVGEEMLEKMAGCADGDARTALNLLDACCSVAMMKEDKKVTEAMVEQALQQRFVRYDKNGEEHYNVASALQKSIRGSDVQAALYWLGRMIEGGEDPLYIARRLVVIASEDVGLTDPQALLIATACYNACNDIGVPECNLALAECTAYLALTSKSNEITLAYERVKKLIQEGENPPVPLHIRNAPIESMEDLGYGIGYQYGYNKNQTYLPKQYLDKHFIDVERAVTDVRTISLEREDKRMKMG</sequence>
<evidence type="ECO:0000256" key="5">
    <source>
        <dbReference type="SAM" id="MobiDB-lite"/>
    </source>
</evidence>
<dbReference type="InterPro" id="IPR003959">
    <property type="entry name" value="ATPase_AAA_core"/>
</dbReference>
<dbReference type="GO" id="GO:0005524">
    <property type="term" value="F:ATP binding"/>
    <property type="evidence" value="ECO:0007669"/>
    <property type="project" value="UniProtKB-KW"/>
</dbReference>
<dbReference type="SUPFAM" id="SSF48019">
    <property type="entry name" value="post-AAA+ oligomerization domain-like"/>
    <property type="match status" value="1"/>
</dbReference>
<dbReference type="SUPFAM" id="SSF52540">
    <property type="entry name" value="P-loop containing nucleoside triphosphate hydrolases"/>
    <property type="match status" value="1"/>
</dbReference>
<dbReference type="Pfam" id="PF16193">
    <property type="entry name" value="AAA_assoc_2"/>
    <property type="match status" value="1"/>
</dbReference>
<keyword evidence="2" id="KW-0235">DNA replication</keyword>
<feature type="region of interest" description="Disordered" evidence="5">
    <location>
        <begin position="1"/>
        <end position="31"/>
    </location>
</feature>
<dbReference type="Gene3D" id="3.30.160.60">
    <property type="entry name" value="Classic Zinc Finger"/>
    <property type="match status" value="1"/>
</dbReference>
<dbReference type="InterPro" id="IPR027417">
    <property type="entry name" value="P-loop_NTPase"/>
</dbReference>
<dbReference type="GO" id="GO:0005634">
    <property type="term" value="C:nucleus"/>
    <property type="evidence" value="ECO:0007669"/>
    <property type="project" value="TreeGrafter"/>
</dbReference>
<dbReference type="FunFam" id="1.20.272.10:FF:000001">
    <property type="entry name" value="Putative AAA family ATPase"/>
    <property type="match status" value="1"/>
</dbReference>
<dbReference type="Proteomes" id="UP000078348">
    <property type="component" value="Unassembled WGS sequence"/>
</dbReference>
<dbReference type="InterPro" id="IPR008921">
    <property type="entry name" value="DNA_pol3_clamp-load_cplx_C"/>
</dbReference>
<proteinExistence type="inferred from homology"/>
<evidence type="ECO:0000256" key="4">
    <source>
        <dbReference type="ARBA" id="ARBA00022840"/>
    </source>
</evidence>
<feature type="domain" description="AAA+ ATPase" evidence="6">
    <location>
        <begin position="158"/>
        <end position="275"/>
    </location>
</feature>
<comment type="similarity">
    <text evidence="1">Belongs to the AAA ATPase family. RarA/MGS1/WRNIP1 subfamily.</text>
</comment>
<dbReference type="SMART" id="SM00382">
    <property type="entry name" value="AAA"/>
    <property type="match status" value="1"/>
</dbReference>
<dbReference type="GO" id="GO:0017116">
    <property type="term" value="F:single-stranded DNA helicase activity"/>
    <property type="evidence" value="ECO:0007669"/>
    <property type="project" value="TreeGrafter"/>
</dbReference>
<evidence type="ECO:0000313" key="7">
    <source>
        <dbReference type="EMBL" id="OAO12469.1"/>
    </source>
</evidence>
<protein>
    <submittedName>
        <fullName evidence="7">Recombination factor protein RarA</fullName>
    </submittedName>
</protein>
<dbReference type="CDD" id="cd18139">
    <property type="entry name" value="HLD_clamp_RarA"/>
    <property type="match status" value="1"/>
</dbReference>
<dbReference type="InterPro" id="IPR051314">
    <property type="entry name" value="AAA_ATPase_RarA/MGS1/WRNIP1"/>
</dbReference>
<dbReference type="AlphaFoldDB" id="A0A196S905"/>
<evidence type="ECO:0000313" key="8">
    <source>
        <dbReference type="Proteomes" id="UP000078348"/>
    </source>
</evidence>
<dbReference type="FunFam" id="3.40.50.300:FF:000137">
    <property type="entry name" value="Replication-associated recombination protein A"/>
    <property type="match status" value="1"/>
</dbReference>
<gene>
    <name evidence="7" type="ORF">AV274_5824</name>
</gene>
<reference evidence="7 8" key="1">
    <citation type="submission" date="2016-05" db="EMBL/GenBank/DDBJ databases">
        <title>Nuclear genome of Blastocystis sp. subtype 1 NandII.</title>
        <authorList>
            <person name="Gentekaki E."/>
            <person name="Curtis B."/>
            <person name="Stairs C."/>
            <person name="Eme L."/>
            <person name="Herman E."/>
            <person name="Klimes V."/>
            <person name="Arias M.C."/>
            <person name="Elias M."/>
            <person name="Hilliou F."/>
            <person name="Klute M."/>
            <person name="Malik S.-B."/>
            <person name="Pightling A."/>
            <person name="Rachubinski R."/>
            <person name="Salas D."/>
            <person name="Schlacht A."/>
            <person name="Suga H."/>
            <person name="Archibald J."/>
            <person name="Ball S.G."/>
            <person name="Clark G."/>
            <person name="Dacks J."/>
            <person name="Van Der Giezen M."/>
            <person name="Tsaousis A."/>
            <person name="Roger A."/>
        </authorList>
    </citation>
    <scope>NUCLEOTIDE SEQUENCE [LARGE SCALE GENOMIC DNA]</scope>
    <source>
        <strain evidence="8">ATCC 50177 / NandII</strain>
    </source>
</reference>
<comment type="caution">
    <text evidence="7">The sequence shown here is derived from an EMBL/GenBank/DDBJ whole genome shotgun (WGS) entry which is preliminary data.</text>
</comment>
<dbReference type="Pfam" id="PF00004">
    <property type="entry name" value="AAA"/>
    <property type="match status" value="1"/>
</dbReference>
<dbReference type="GO" id="GO:0006261">
    <property type="term" value="P:DNA-templated DNA replication"/>
    <property type="evidence" value="ECO:0007669"/>
    <property type="project" value="TreeGrafter"/>
</dbReference>
<organism evidence="7 8">
    <name type="scientific">Blastocystis sp. subtype 1 (strain ATCC 50177 / NandII)</name>
    <dbReference type="NCBI Taxonomy" id="478820"/>
    <lineage>
        <taxon>Eukaryota</taxon>
        <taxon>Sar</taxon>
        <taxon>Stramenopiles</taxon>
        <taxon>Bigyra</taxon>
        <taxon>Opalozoa</taxon>
        <taxon>Opalinata</taxon>
        <taxon>Blastocystidae</taxon>
        <taxon>Blastocystis</taxon>
    </lineage>
</organism>
<dbReference type="GO" id="GO:0000731">
    <property type="term" value="P:DNA synthesis involved in DNA repair"/>
    <property type="evidence" value="ECO:0007669"/>
    <property type="project" value="TreeGrafter"/>
</dbReference>
<dbReference type="Gene3D" id="3.40.50.300">
    <property type="entry name" value="P-loop containing nucleotide triphosphate hydrolases"/>
    <property type="match status" value="1"/>
</dbReference>
<dbReference type="Gene3D" id="1.10.3710.10">
    <property type="entry name" value="DNA polymerase III clamp loader subunits, C-terminal domain"/>
    <property type="match status" value="1"/>
</dbReference>
<keyword evidence="4" id="KW-0067">ATP-binding</keyword>
<evidence type="ECO:0000256" key="2">
    <source>
        <dbReference type="ARBA" id="ARBA00022705"/>
    </source>
</evidence>
<dbReference type="Pfam" id="PF12002">
    <property type="entry name" value="MgsA_C"/>
    <property type="match status" value="1"/>
</dbReference>
<dbReference type="STRING" id="478820.A0A196S905"/>
<dbReference type="PANTHER" id="PTHR13779:SF7">
    <property type="entry name" value="ATPASE WRNIP1"/>
    <property type="match status" value="1"/>
</dbReference>
<evidence type="ECO:0000256" key="3">
    <source>
        <dbReference type="ARBA" id="ARBA00022741"/>
    </source>
</evidence>
<keyword evidence="3" id="KW-0547">Nucleotide-binding</keyword>
<dbReference type="EMBL" id="LXWW01000543">
    <property type="protein sequence ID" value="OAO12469.1"/>
    <property type="molecule type" value="Genomic_DNA"/>
</dbReference>
<dbReference type="GO" id="GO:0016887">
    <property type="term" value="F:ATP hydrolysis activity"/>
    <property type="evidence" value="ECO:0007669"/>
    <property type="project" value="InterPro"/>
</dbReference>
<accession>A0A196S905</accession>
<feature type="region of interest" description="Disordered" evidence="5">
    <location>
        <begin position="65"/>
        <end position="125"/>
    </location>
</feature>
<dbReference type="InterPro" id="IPR032423">
    <property type="entry name" value="AAA_assoc_2"/>
</dbReference>
<dbReference type="GO" id="GO:0008047">
    <property type="term" value="F:enzyme activator activity"/>
    <property type="evidence" value="ECO:0007669"/>
    <property type="project" value="TreeGrafter"/>
</dbReference>
<dbReference type="GO" id="GO:0003677">
    <property type="term" value="F:DNA binding"/>
    <property type="evidence" value="ECO:0007669"/>
    <property type="project" value="InterPro"/>
</dbReference>
<dbReference type="InterPro" id="IPR021886">
    <property type="entry name" value="MgsA_C"/>
</dbReference>
<evidence type="ECO:0000259" key="6">
    <source>
        <dbReference type="SMART" id="SM00382"/>
    </source>
</evidence>